<dbReference type="Proteomes" id="UP000035553">
    <property type="component" value="Unassembled WGS sequence"/>
</dbReference>
<accession>A0A0U1QMQ2</accession>
<sequence>MKKKKWMYFVFISVIAALLMAAAWWIAAGAINPAMRTPSTDLSREAFHGMRIGDSIESKVFVRRFGKPIPRAQKDRKLVYYSWKGGLVTASKKAEPHKGRIAAFYLLKMQRVRLGNVFSDPLPALPSFSFRPSNPLKTYREIQIGDSKEQVIRHYGTDYYSFNIREGGQIIGYVDHKNEMKLEFNMNKHAQVQSIRLAEEGMK</sequence>
<dbReference type="RefSeq" id="WP_010025053.1">
    <property type="nucleotide sequence ID" value="NZ_AFVQ02000132.1"/>
</dbReference>
<organism evidence="1 2">
    <name type="scientific">Sporolactobacillus inulinus CASD</name>
    <dbReference type="NCBI Taxonomy" id="1069536"/>
    <lineage>
        <taxon>Bacteria</taxon>
        <taxon>Bacillati</taxon>
        <taxon>Bacillota</taxon>
        <taxon>Bacilli</taxon>
        <taxon>Bacillales</taxon>
        <taxon>Sporolactobacillaceae</taxon>
        <taxon>Sporolactobacillus</taxon>
    </lineage>
</organism>
<comment type="caution">
    <text evidence="1">The sequence shown here is derived from an EMBL/GenBank/DDBJ whole genome shotgun (WGS) entry which is preliminary data.</text>
</comment>
<proteinExistence type="predicted"/>
<reference evidence="1 2" key="1">
    <citation type="journal article" date="2011" name="J. Bacteriol.">
        <title>Draft genome sequence of Sporolactobacillus inulinus strain CASD, an efficient D-lactic acid-producing bacterium with high-concentration lactate tolerance capability.</title>
        <authorList>
            <person name="Yu B."/>
            <person name="Su F."/>
            <person name="Wang L."/>
            <person name="Xu K."/>
            <person name="Zhao B."/>
            <person name="Xu P."/>
        </authorList>
    </citation>
    <scope>NUCLEOTIDE SEQUENCE [LARGE SCALE GENOMIC DNA]</scope>
    <source>
        <strain evidence="1 2">CASD</strain>
    </source>
</reference>
<dbReference type="OrthoDB" id="1912519at2"/>
<keyword evidence="2" id="KW-1185">Reference proteome</keyword>
<dbReference type="EMBL" id="AFVQ02000132">
    <property type="protein sequence ID" value="KLI02088.1"/>
    <property type="molecule type" value="Genomic_DNA"/>
</dbReference>
<evidence type="ECO:0000313" key="1">
    <source>
        <dbReference type="EMBL" id="KLI02088.1"/>
    </source>
</evidence>
<dbReference type="AlphaFoldDB" id="A0A0U1QMQ2"/>
<protein>
    <submittedName>
        <fullName evidence="1">Uncharacterized protein</fullName>
    </submittedName>
</protein>
<gene>
    <name evidence="1" type="ORF">SINU_10020</name>
</gene>
<evidence type="ECO:0000313" key="2">
    <source>
        <dbReference type="Proteomes" id="UP000035553"/>
    </source>
</evidence>
<name>A0A0U1QMQ2_9BACL</name>